<organism evidence="6 7">
    <name type="scientific">Hydrogenophaga taeniospiralis CCUG 15921</name>
    <dbReference type="NCBI Taxonomy" id="1281780"/>
    <lineage>
        <taxon>Bacteria</taxon>
        <taxon>Pseudomonadati</taxon>
        <taxon>Pseudomonadota</taxon>
        <taxon>Betaproteobacteria</taxon>
        <taxon>Burkholderiales</taxon>
        <taxon>Comamonadaceae</taxon>
        <taxon>Hydrogenophaga</taxon>
    </lineage>
</organism>
<evidence type="ECO:0000256" key="1">
    <source>
        <dbReference type="ARBA" id="ARBA00022617"/>
    </source>
</evidence>
<dbReference type="GO" id="GO:0020037">
    <property type="term" value="F:heme binding"/>
    <property type="evidence" value="ECO:0007669"/>
    <property type="project" value="InterPro"/>
</dbReference>
<keyword evidence="2 4" id="KW-0479">Metal-binding</keyword>
<evidence type="ECO:0000259" key="5">
    <source>
        <dbReference type="PROSITE" id="PS51007"/>
    </source>
</evidence>
<accession>A0A9X4NPL7</accession>
<name>A0A9X4NPL7_9BURK</name>
<dbReference type="InterPro" id="IPR009056">
    <property type="entry name" value="Cyt_c-like_dom"/>
</dbReference>
<feature type="domain" description="Cytochrome c" evidence="5">
    <location>
        <begin position="139"/>
        <end position="229"/>
    </location>
</feature>
<keyword evidence="1 4" id="KW-0349">Heme</keyword>
<dbReference type="RefSeq" id="WP_169804742.1">
    <property type="nucleotide sequence ID" value="NZ_AOGK01000006.1"/>
</dbReference>
<dbReference type="PANTHER" id="PTHR33751:SF11">
    <property type="entry name" value="BLL4483 PROTEIN"/>
    <property type="match status" value="1"/>
</dbReference>
<evidence type="ECO:0000313" key="7">
    <source>
        <dbReference type="Proteomes" id="UP001152876"/>
    </source>
</evidence>
<evidence type="ECO:0000313" key="6">
    <source>
        <dbReference type="EMBL" id="MDG5975323.1"/>
    </source>
</evidence>
<evidence type="ECO:0000256" key="4">
    <source>
        <dbReference type="PROSITE-ProRule" id="PRU00433"/>
    </source>
</evidence>
<keyword evidence="7" id="KW-1185">Reference proteome</keyword>
<dbReference type="InterPro" id="IPR036909">
    <property type="entry name" value="Cyt_c-like_dom_sf"/>
</dbReference>
<evidence type="ECO:0000256" key="2">
    <source>
        <dbReference type="ARBA" id="ARBA00022723"/>
    </source>
</evidence>
<reference evidence="6" key="1">
    <citation type="submission" date="2013-01" db="EMBL/GenBank/DDBJ databases">
        <title>Genome draft of Hydrogenophaga taeniospiralis 2K1.</title>
        <authorList>
            <person name="Gomila M."/>
            <person name="Lalucat J."/>
        </authorList>
    </citation>
    <scope>NUCLEOTIDE SEQUENCE</scope>
    <source>
        <strain evidence="6">CCUG 15921</strain>
    </source>
</reference>
<dbReference type="PANTHER" id="PTHR33751">
    <property type="entry name" value="CBB3-TYPE CYTOCHROME C OXIDASE SUBUNIT FIXP"/>
    <property type="match status" value="1"/>
</dbReference>
<dbReference type="GO" id="GO:0009055">
    <property type="term" value="F:electron transfer activity"/>
    <property type="evidence" value="ECO:0007669"/>
    <property type="project" value="InterPro"/>
</dbReference>
<dbReference type="Proteomes" id="UP001152876">
    <property type="component" value="Unassembled WGS sequence"/>
</dbReference>
<dbReference type="AlphaFoldDB" id="A0A9X4NPL7"/>
<proteinExistence type="predicted"/>
<dbReference type="GO" id="GO:0046872">
    <property type="term" value="F:metal ion binding"/>
    <property type="evidence" value="ECO:0007669"/>
    <property type="project" value="UniProtKB-KW"/>
</dbReference>
<gene>
    <name evidence="6" type="ORF">H010_08696</name>
</gene>
<sequence>MRPICPPHRPARSFRRGLALWGLLGLWFGLCSAPALSLAADALARTVPDTMAQRVMACTLCHGKEGRATSAGYFPRIAGKPAGYLYNQLRHFRNGRRQNEGMATLLDNLSDSYLREIAEHFAGLDLPYPPPQTVNAPRDQLARGEALIRRGDPARQLPACADCHGEALTGRQPAIPGLLGLPRDYLIGQLGAWQTGLRHASAPDCMAQIAKGLTPDDVGALATWLSAQSLPADTHAVAPSAQPLPKRCGSAVP</sequence>
<protein>
    <submittedName>
        <fullName evidence="6">Cytochrome c</fullName>
    </submittedName>
</protein>
<dbReference type="Gene3D" id="1.10.760.10">
    <property type="entry name" value="Cytochrome c-like domain"/>
    <property type="match status" value="2"/>
</dbReference>
<dbReference type="InterPro" id="IPR050597">
    <property type="entry name" value="Cytochrome_c_Oxidase_Subunit"/>
</dbReference>
<dbReference type="PROSITE" id="PS51007">
    <property type="entry name" value="CYTC"/>
    <property type="match status" value="1"/>
</dbReference>
<evidence type="ECO:0000256" key="3">
    <source>
        <dbReference type="ARBA" id="ARBA00023004"/>
    </source>
</evidence>
<keyword evidence="3 4" id="KW-0408">Iron</keyword>
<dbReference type="EMBL" id="AOGK01000006">
    <property type="protein sequence ID" value="MDG5975323.1"/>
    <property type="molecule type" value="Genomic_DNA"/>
</dbReference>
<comment type="caution">
    <text evidence="6">The sequence shown here is derived from an EMBL/GenBank/DDBJ whole genome shotgun (WGS) entry which is preliminary data.</text>
</comment>
<dbReference type="SUPFAM" id="SSF46626">
    <property type="entry name" value="Cytochrome c"/>
    <property type="match status" value="2"/>
</dbReference>